<keyword evidence="2" id="KW-1003">Cell membrane</keyword>
<organism evidence="7 8">
    <name type="scientific">Phenylobacterium terrae</name>
    <dbReference type="NCBI Taxonomy" id="2665495"/>
    <lineage>
        <taxon>Bacteria</taxon>
        <taxon>Pseudomonadati</taxon>
        <taxon>Pseudomonadota</taxon>
        <taxon>Alphaproteobacteria</taxon>
        <taxon>Caulobacterales</taxon>
        <taxon>Caulobacteraceae</taxon>
        <taxon>Phenylobacterium</taxon>
    </lineage>
</organism>
<evidence type="ECO:0000256" key="3">
    <source>
        <dbReference type="ARBA" id="ARBA00022692"/>
    </source>
</evidence>
<feature type="transmembrane region" description="Helical" evidence="6">
    <location>
        <begin position="283"/>
        <end position="305"/>
    </location>
</feature>
<keyword evidence="4 6" id="KW-1133">Transmembrane helix</keyword>
<evidence type="ECO:0000256" key="1">
    <source>
        <dbReference type="ARBA" id="ARBA00004141"/>
    </source>
</evidence>
<name>A0ABW4N3B7_9CAUL</name>
<dbReference type="CDD" id="cd13963">
    <property type="entry name" value="PT_UbiA_2"/>
    <property type="match status" value="1"/>
</dbReference>
<dbReference type="Pfam" id="PF01040">
    <property type="entry name" value="UbiA"/>
    <property type="match status" value="1"/>
</dbReference>
<dbReference type="InterPro" id="IPR044878">
    <property type="entry name" value="UbiA_sf"/>
</dbReference>
<evidence type="ECO:0000256" key="6">
    <source>
        <dbReference type="SAM" id="Phobius"/>
    </source>
</evidence>
<evidence type="ECO:0000256" key="2">
    <source>
        <dbReference type="ARBA" id="ARBA00022475"/>
    </source>
</evidence>
<dbReference type="EMBL" id="JBHUEY010000001">
    <property type="protein sequence ID" value="MFD1783155.1"/>
    <property type="molecule type" value="Genomic_DNA"/>
</dbReference>
<dbReference type="InterPro" id="IPR000537">
    <property type="entry name" value="UbiA_prenyltransferase"/>
</dbReference>
<reference evidence="8" key="1">
    <citation type="journal article" date="2019" name="Int. J. Syst. Evol. Microbiol.">
        <title>The Global Catalogue of Microorganisms (GCM) 10K type strain sequencing project: providing services to taxonomists for standard genome sequencing and annotation.</title>
        <authorList>
            <consortium name="The Broad Institute Genomics Platform"/>
            <consortium name="The Broad Institute Genome Sequencing Center for Infectious Disease"/>
            <person name="Wu L."/>
            <person name="Ma J."/>
        </authorList>
    </citation>
    <scope>NUCLEOTIDE SEQUENCE [LARGE SCALE GENOMIC DNA]</scope>
    <source>
        <strain evidence="8">DFY28</strain>
    </source>
</reference>
<comment type="caution">
    <text evidence="7">The sequence shown here is derived from an EMBL/GenBank/DDBJ whole genome shotgun (WGS) entry which is preliminary data.</text>
</comment>
<feature type="transmembrane region" description="Helical" evidence="6">
    <location>
        <begin position="383"/>
        <end position="405"/>
    </location>
</feature>
<evidence type="ECO:0000256" key="4">
    <source>
        <dbReference type="ARBA" id="ARBA00022989"/>
    </source>
</evidence>
<feature type="transmembrane region" description="Helical" evidence="6">
    <location>
        <begin position="450"/>
        <end position="472"/>
    </location>
</feature>
<keyword evidence="3 6" id="KW-0812">Transmembrane</keyword>
<comment type="subcellular location">
    <subcellularLocation>
        <location evidence="1">Membrane</location>
        <topology evidence="1">Multi-pass membrane protein</topology>
    </subcellularLocation>
</comment>
<protein>
    <submittedName>
        <fullName evidence="7">UbiA family prenyltransferase</fullName>
    </submittedName>
</protein>
<dbReference type="NCBIfam" id="NF006088">
    <property type="entry name" value="PRK08238.1"/>
    <property type="match status" value="1"/>
</dbReference>
<feature type="transmembrane region" description="Helical" evidence="6">
    <location>
        <begin position="337"/>
        <end position="355"/>
    </location>
</feature>
<dbReference type="RefSeq" id="WP_377284300.1">
    <property type="nucleotide sequence ID" value="NZ_JBHRSI010000015.1"/>
</dbReference>
<evidence type="ECO:0000313" key="8">
    <source>
        <dbReference type="Proteomes" id="UP001597237"/>
    </source>
</evidence>
<feature type="transmembrane region" description="Helical" evidence="6">
    <location>
        <begin position="218"/>
        <end position="237"/>
    </location>
</feature>
<keyword evidence="8" id="KW-1185">Reference proteome</keyword>
<evidence type="ECO:0000256" key="5">
    <source>
        <dbReference type="ARBA" id="ARBA00023136"/>
    </source>
</evidence>
<feature type="transmembrane region" description="Helical" evidence="6">
    <location>
        <begin position="417"/>
        <end position="438"/>
    </location>
</feature>
<keyword evidence="5 6" id="KW-0472">Membrane</keyword>
<dbReference type="Proteomes" id="UP001597237">
    <property type="component" value="Unassembled WGS sequence"/>
</dbReference>
<feature type="transmembrane region" description="Helical" evidence="6">
    <location>
        <begin position="312"/>
        <end position="331"/>
    </location>
</feature>
<sequence length="473" mass="50604">MSSVAEHQLEPAEARSPLVVGLDRALLRVDTVFDLFAAALFRRPLPTLLALTTLLAHGPAAFRRRLAELHALDAEGLPVREEVLAWLADEKARGRPVHLACDGETATAERLAEHMGLFDGVHETGALAAAFPAGFAYAGARGADMAVWRQATSAVVVASPALERRVAAVAPVERGFRPGEGRLRDWLKAARPHQWSKNVLVLAPVALGLHLVTQAGLLRAVAAMLLLCVIASLTYLVNDAADLEADRRHWSKRRRPLASGALPVGPALLAAGIGIPVVLAAGFWLSMAVGLCLSLYVVTTLAYSFALKRIPLVDGVVIGGLFTLRLAVGIAAAGLEWSAWLLTFSTFFFFSLAIAKRHTEILRVAEAGEGPVRGRGYRVEDAALTLAFGVSAAMASILIVVLYLVEEVFPRSAYADPAWLWAAPPLMFVWVARVWFLAHRGRMNDDPVVFALKDPVSLGLGAALGAAFLLALT</sequence>
<gene>
    <name evidence="7" type="ORF">ACFSC0_07100</name>
</gene>
<evidence type="ECO:0000313" key="7">
    <source>
        <dbReference type="EMBL" id="MFD1783155.1"/>
    </source>
</evidence>
<dbReference type="Gene3D" id="1.10.357.140">
    <property type="entry name" value="UbiA prenyltransferase"/>
    <property type="match status" value="1"/>
</dbReference>
<accession>A0ABW4N3B7</accession>
<proteinExistence type="predicted"/>
<feature type="transmembrane region" description="Helical" evidence="6">
    <location>
        <begin position="257"/>
        <end position="277"/>
    </location>
</feature>